<comment type="function">
    <text evidence="10">Catalyzes the transfer of pyrophosphate from adenosine triphosphate (ATP) to 6-hydroxymethyl-7,8-dihydropterin, an enzymatic step in folate biosynthesis pathway.</text>
</comment>
<dbReference type="SUPFAM" id="SSF55083">
    <property type="entry name" value="6-hydroxymethyl-7,8-dihydropterin pyrophosphokinase, HPPK"/>
    <property type="match status" value="1"/>
</dbReference>
<evidence type="ECO:0000256" key="11">
    <source>
        <dbReference type="ARBA" id="ARBA00029766"/>
    </source>
</evidence>
<sequence>MKAFIAFGSNVEDRINYILKAIELLQPCGKILKISTIYESAPWGVSQQPSFLNGVLLLETSFDPIKLLFCLKDVERLAGRRERYRWGPREIDLDIILYENNILFLSFLTIPHPYMTERDFVLVPLLELDPNLQHPITRVPLEDYLKKLKVNLKPFACLYPPVSSGH</sequence>
<protein>
    <recommendedName>
        <fullName evidence="4">2-amino-4-hydroxy-6-hydroxymethyldihydropteridine pyrophosphokinase</fullName>
        <ecNumber evidence="3">2.7.6.3</ecNumber>
    </recommendedName>
    <alternativeName>
        <fullName evidence="11">6-hydroxymethyl-7,8-dihydropterin pyrophosphokinase</fullName>
    </alternativeName>
    <alternativeName>
        <fullName evidence="12">7,8-dihydro-6-hydroxymethylpterin-pyrophosphokinase</fullName>
    </alternativeName>
</protein>
<evidence type="ECO:0000256" key="7">
    <source>
        <dbReference type="ARBA" id="ARBA00022777"/>
    </source>
</evidence>
<evidence type="ECO:0000259" key="13">
    <source>
        <dbReference type="PROSITE" id="PS00794"/>
    </source>
</evidence>
<feature type="domain" description="7,8-dihydro-6-hydroxymethylpterin-pyrophosphokinase" evidence="13">
    <location>
        <begin position="85"/>
        <end position="96"/>
    </location>
</feature>
<dbReference type="PROSITE" id="PS00794">
    <property type="entry name" value="HPPK"/>
    <property type="match status" value="1"/>
</dbReference>
<dbReference type="GO" id="GO:0005524">
    <property type="term" value="F:ATP binding"/>
    <property type="evidence" value="ECO:0007669"/>
    <property type="project" value="UniProtKB-KW"/>
</dbReference>
<keyword evidence="6" id="KW-0547">Nucleotide-binding</keyword>
<comment type="similarity">
    <text evidence="2">Belongs to the HPPK family.</text>
</comment>
<dbReference type="EC" id="2.7.6.3" evidence="3"/>
<organism evidence="14 15">
    <name type="scientific">Thermocrinis albus (strain DSM 14484 / JCM 11386 / HI 11/12)</name>
    <dbReference type="NCBI Taxonomy" id="638303"/>
    <lineage>
        <taxon>Bacteria</taxon>
        <taxon>Pseudomonadati</taxon>
        <taxon>Aquificota</taxon>
        <taxon>Aquificia</taxon>
        <taxon>Aquificales</taxon>
        <taxon>Aquificaceae</taxon>
        <taxon>Thermocrinis</taxon>
    </lineage>
</organism>
<evidence type="ECO:0000256" key="8">
    <source>
        <dbReference type="ARBA" id="ARBA00022840"/>
    </source>
</evidence>
<dbReference type="eggNOG" id="COG0801">
    <property type="taxonomic scope" value="Bacteria"/>
</dbReference>
<keyword evidence="8" id="KW-0067">ATP-binding</keyword>
<dbReference type="OrthoDB" id="9808041at2"/>
<comment type="pathway">
    <text evidence="1">Cofactor biosynthesis; tetrahydrofolate biosynthesis; 2-amino-4-hydroxy-6-hydroxymethyl-7,8-dihydropteridine diphosphate from 7,8-dihydroneopterin triphosphate: step 4/4.</text>
</comment>
<dbReference type="Pfam" id="PF01288">
    <property type="entry name" value="HPPK"/>
    <property type="match status" value="1"/>
</dbReference>
<dbReference type="InterPro" id="IPR000550">
    <property type="entry name" value="Hppk"/>
</dbReference>
<evidence type="ECO:0000256" key="1">
    <source>
        <dbReference type="ARBA" id="ARBA00005051"/>
    </source>
</evidence>
<dbReference type="UniPathway" id="UPA00077">
    <property type="reaction ID" value="UER00155"/>
</dbReference>
<dbReference type="Proteomes" id="UP000002043">
    <property type="component" value="Chromosome"/>
</dbReference>
<name>D3SMU3_THEAH</name>
<gene>
    <name evidence="14" type="ordered locus">Thal_1444</name>
</gene>
<dbReference type="GO" id="GO:0046654">
    <property type="term" value="P:tetrahydrofolate biosynthetic process"/>
    <property type="evidence" value="ECO:0007669"/>
    <property type="project" value="UniProtKB-UniPathway"/>
</dbReference>
<dbReference type="KEGG" id="tal:Thal_1444"/>
<evidence type="ECO:0000313" key="14">
    <source>
        <dbReference type="EMBL" id="ADC90073.1"/>
    </source>
</evidence>
<dbReference type="RefSeq" id="WP_012992479.1">
    <property type="nucleotide sequence ID" value="NC_013894.1"/>
</dbReference>
<reference evidence="15" key="1">
    <citation type="journal article" date="2010" name="Stand. Genomic Sci.">
        <title>Complete genome sequence of Thermocrinis albus type strain (HI 11/12T).</title>
        <authorList>
            <person name="Wirth R."/>
            <person name="Sikorski J."/>
            <person name="Brambilla E."/>
            <person name="Misra M."/>
            <person name="Lapidus A."/>
            <person name="Copeland A."/>
            <person name="Nolan M."/>
            <person name="Lucas S."/>
            <person name="Chen F."/>
            <person name="Tice H."/>
            <person name="Cheng J.F."/>
            <person name="Han C."/>
            <person name="Detter J.C."/>
            <person name="Tapia R."/>
            <person name="Bruce D."/>
            <person name="Goodwin L."/>
            <person name="Pitluck S."/>
            <person name="Pati A."/>
            <person name="Anderson I."/>
            <person name="Ivanova N."/>
            <person name="Mavromatis K."/>
            <person name="Mikhailova N."/>
            <person name="Chen A."/>
            <person name="Palaniappan K."/>
            <person name="Bilek Y."/>
            <person name="Hader T."/>
            <person name="Land M."/>
            <person name="Hauser L."/>
            <person name="Chang Y.J."/>
            <person name="Jeffries C.D."/>
            <person name="Tindall B.J."/>
            <person name="Rohde M."/>
            <person name="Goker M."/>
            <person name="Bristow J."/>
            <person name="Eisen J.A."/>
            <person name="Markowitz V."/>
            <person name="Hugenholtz P."/>
            <person name="Kyrpides N.C."/>
            <person name="Klenk H.P."/>
        </authorList>
    </citation>
    <scope>NUCLEOTIDE SEQUENCE [LARGE SCALE GENOMIC DNA]</scope>
    <source>
        <strain evidence="15">DSM 14484 / JCM 11386 / HI 11/12</strain>
    </source>
</reference>
<accession>D3SMU3</accession>
<evidence type="ECO:0000256" key="3">
    <source>
        <dbReference type="ARBA" id="ARBA00013253"/>
    </source>
</evidence>
<dbReference type="PANTHER" id="PTHR43071:SF1">
    <property type="entry name" value="2-AMINO-4-HYDROXY-6-HYDROXYMETHYLDIHYDROPTERIDINE PYROPHOSPHOKINASE"/>
    <property type="match status" value="1"/>
</dbReference>
<dbReference type="CDD" id="cd00483">
    <property type="entry name" value="HPPK"/>
    <property type="match status" value="1"/>
</dbReference>
<evidence type="ECO:0000256" key="6">
    <source>
        <dbReference type="ARBA" id="ARBA00022741"/>
    </source>
</evidence>
<evidence type="ECO:0000313" key="15">
    <source>
        <dbReference type="Proteomes" id="UP000002043"/>
    </source>
</evidence>
<dbReference type="EMBL" id="CP001931">
    <property type="protein sequence ID" value="ADC90073.1"/>
    <property type="molecule type" value="Genomic_DNA"/>
</dbReference>
<dbReference type="GO" id="GO:0046656">
    <property type="term" value="P:folic acid biosynthetic process"/>
    <property type="evidence" value="ECO:0007669"/>
    <property type="project" value="UniProtKB-KW"/>
</dbReference>
<dbReference type="GO" id="GO:0016301">
    <property type="term" value="F:kinase activity"/>
    <property type="evidence" value="ECO:0007669"/>
    <property type="project" value="UniProtKB-KW"/>
</dbReference>
<evidence type="ECO:0000256" key="9">
    <source>
        <dbReference type="ARBA" id="ARBA00022909"/>
    </source>
</evidence>
<dbReference type="NCBIfam" id="TIGR01498">
    <property type="entry name" value="folK"/>
    <property type="match status" value="1"/>
</dbReference>
<dbReference type="GO" id="GO:0003848">
    <property type="term" value="F:2-amino-4-hydroxy-6-hydroxymethyldihydropteridine diphosphokinase activity"/>
    <property type="evidence" value="ECO:0007669"/>
    <property type="project" value="UniProtKB-EC"/>
</dbReference>
<evidence type="ECO:0000256" key="12">
    <source>
        <dbReference type="ARBA" id="ARBA00033413"/>
    </source>
</evidence>
<keyword evidence="9" id="KW-0289">Folate biosynthesis</keyword>
<evidence type="ECO:0000256" key="5">
    <source>
        <dbReference type="ARBA" id="ARBA00022679"/>
    </source>
</evidence>
<dbReference type="AlphaFoldDB" id="D3SMU3"/>
<dbReference type="PANTHER" id="PTHR43071">
    <property type="entry name" value="2-AMINO-4-HYDROXY-6-HYDROXYMETHYLDIHYDROPTERIDINE PYROPHOSPHOKINASE"/>
    <property type="match status" value="1"/>
</dbReference>
<evidence type="ECO:0000256" key="2">
    <source>
        <dbReference type="ARBA" id="ARBA00005810"/>
    </source>
</evidence>
<dbReference type="HOGENOM" id="CLU_097916_1_2_0"/>
<dbReference type="Gene3D" id="3.30.70.560">
    <property type="entry name" value="7,8-Dihydro-6-hydroxymethylpterin-pyrophosphokinase HPPK"/>
    <property type="match status" value="1"/>
</dbReference>
<evidence type="ECO:0000256" key="10">
    <source>
        <dbReference type="ARBA" id="ARBA00029409"/>
    </source>
</evidence>
<keyword evidence="15" id="KW-1185">Reference proteome</keyword>
<evidence type="ECO:0000256" key="4">
    <source>
        <dbReference type="ARBA" id="ARBA00016218"/>
    </source>
</evidence>
<dbReference type="InterPro" id="IPR035907">
    <property type="entry name" value="Hppk_sf"/>
</dbReference>
<dbReference type="STRING" id="638303.Thal_1444"/>
<keyword evidence="7 14" id="KW-0418">Kinase</keyword>
<proteinExistence type="inferred from homology"/>
<keyword evidence="5 14" id="KW-0808">Transferase</keyword>